<organism evidence="2 3">
    <name type="scientific">Virgibacillus sediminis</name>
    <dbReference type="NCBI Taxonomy" id="202260"/>
    <lineage>
        <taxon>Bacteria</taxon>
        <taxon>Bacillati</taxon>
        <taxon>Bacillota</taxon>
        <taxon>Bacilli</taxon>
        <taxon>Bacillales</taxon>
        <taxon>Bacillaceae</taxon>
        <taxon>Virgibacillus</taxon>
    </lineage>
</organism>
<keyword evidence="1" id="KW-0812">Transmembrane</keyword>
<name>A0ABV7AAH7_9BACI</name>
<gene>
    <name evidence="2" type="ORF">ACFODW_15885</name>
</gene>
<comment type="caution">
    <text evidence="2">The sequence shown here is derived from an EMBL/GenBank/DDBJ whole genome shotgun (WGS) entry which is preliminary data.</text>
</comment>
<sequence length="67" mass="7416">MSYGWKLTLFWTLGFPVILTTLRVLTDALIGGEIVWMDYSAVFLGLAAAGLLFAAPLRILIEKAKEE</sequence>
<keyword evidence="1" id="KW-0472">Membrane</keyword>
<keyword evidence="1" id="KW-1133">Transmembrane helix</keyword>
<protein>
    <submittedName>
        <fullName evidence="2">Uncharacterized protein</fullName>
    </submittedName>
</protein>
<reference evidence="3" key="1">
    <citation type="journal article" date="2019" name="Int. J. Syst. Evol. Microbiol.">
        <title>The Global Catalogue of Microorganisms (GCM) 10K type strain sequencing project: providing services to taxonomists for standard genome sequencing and annotation.</title>
        <authorList>
            <consortium name="The Broad Institute Genomics Platform"/>
            <consortium name="The Broad Institute Genome Sequencing Center for Infectious Disease"/>
            <person name="Wu L."/>
            <person name="Ma J."/>
        </authorList>
    </citation>
    <scope>NUCLEOTIDE SEQUENCE [LARGE SCALE GENOMIC DNA]</scope>
    <source>
        <strain evidence="3">KCTC 13193</strain>
    </source>
</reference>
<evidence type="ECO:0000313" key="2">
    <source>
        <dbReference type="EMBL" id="MFC2949803.1"/>
    </source>
</evidence>
<dbReference type="EMBL" id="JBHRRZ010000039">
    <property type="protein sequence ID" value="MFC2949803.1"/>
    <property type="molecule type" value="Genomic_DNA"/>
</dbReference>
<dbReference type="RefSeq" id="WP_390307773.1">
    <property type="nucleotide sequence ID" value="NZ_JBHRRZ010000039.1"/>
</dbReference>
<dbReference type="Proteomes" id="UP001595387">
    <property type="component" value="Unassembled WGS sequence"/>
</dbReference>
<evidence type="ECO:0000256" key="1">
    <source>
        <dbReference type="SAM" id="Phobius"/>
    </source>
</evidence>
<accession>A0ABV7AAH7</accession>
<feature type="transmembrane region" description="Helical" evidence="1">
    <location>
        <begin position="42"/>
        <end position="61"/>
    </location>
</feature>
<proteinExistence type="predicted"/>
<evidence type="ECO:0000313" key="3">
    <source>
        <dbReference type="Proteomes" id="UP001595387"/>
    </source>
</evidence>
<keyword evidence="3" id="KW-1185">Reference proteome</keyword>